<dbReference type="Proteomes" id="UP000500767">
    <property type="component" value="Chromosome"/>
</dbReference>
<dbReference type="EMBL" id="CP053708">
    <property type="protein sequence ID" value="QKE89764.1"/>
    <property type="molecule type" value="Genomic_DNA"/>
</dbReference>
<reference evidence="1 2" key="1">
    <citation type="journal article" date="2014" name="World J. Microbiol. Biotechnol.">
        <title>Biodiversity and physiological characteristics of Antarctic and Arctic lichens-associated bacteria.</title>
        <authorList>
            <person name="Lee Y.M."/>
            <person name="Kim E.H."/>
            <person name="Lee H.K."/>
            <person name="Hong S.G."/>
        </authorList>
    </citation>
    <scope>NUCLEOTIDE SEQUENCE [LARGE SCALE GENOMIC DNA]</scope>
    <source>
        <strain evidence="1 2">PAMC 26569</strain>
    </source>
</reference>
<sequence>MTEQERIEAAARAQLFHETYERVAPAFDYASSNANVITWAEVPDWAKNLMTAVFHEMAAAYPATPPAPDWLDLRDAPADGTVVEVLAPGREGLSTIICDCAYHPDAGWCVDQVREVMAWRPKQTLIAATSPAPDDAVVRDAARYRWLRDNRIIYQGVPGFGVMVGRTPSDYAKDLDAAIDAARSAETVAASPAQEVASVEKPYAWTLEDAEVDADSFTTDPITAAEWQLEGEAVISLYTHPPQAPTTDSAAAICEVDVKRVKEIIDCYFAPWGSWKTATWEGLCNDGPFTADHALHTIRALITTPPTSDDGSA</sequence>
<gene>
    <name evidence="1" type="ORF">HN018_06690</name>
</gene>
<evidence type="ECO:0000313" key="2">
    <source>
        <dbReference type="Proteomes" id="UP000500767"/>
    </source>
</evidence>
<protein>
    <submittedName>
        <fullName evidence="1">Uncharacterized protein</fullName>
    </submittedName>
</protein>
<dbReference type="AlphaFoldDB" id="A0A6M8HN07"/>
<keyword evidence="2" id="KW-1185">Reference proteome</keyword>
<proteinExistence type="predicted"/>
<organism evidence="1 2">
    <name type="scientific">Lichenicola cladoniae</name>
    <dbReference type="NCBI Taxonomy" id="1484109"/>
    <lineage>
        <taxon>Bacteria</taxon>
        <taxon>Pseudomonadati</taxon>
        <taxon>Pseudomonadota</taxon>
        <taxon>Alphaproteobacteria</taxon>
        <taxon>Acetobacterales</taxon>
        <taxon>Acetobacteraceae</taxon>
        <taxon>Lichenicola</taxon>
    </lineage>
</organism>
<dbReference type="KEGG" id="lck:HN018_06690"/>
<dbReference type="RefSeq" id="WP_171834751.1">
    <property type="nucleotide sequence ID" value="NZ_CP053708.1"/>
</dbReference>
<accession>A0A6M8HN07</accession>
<name>A0A6M8HN07_9PROT</name>
<evidence type="ECO:0000313" key="1">
    <source>
        <dbReference type="EMBL" id="QKE89764.1"/>
    </source>
</evidence>